<keyword evidence="4" id="KW-0809">Transit peptide</keyword>
<feature type="domain" description="HotDog ACOT-type" evidence="5">
    <location>
        <begin position="313"/>
        <end position="440"/>
    </location>
</feature>
<evidence type="ECO:0000313" key="6">
    <source>
        <dbReference type="EMBL" id="KZZ92355.1"/>
    </source>
</evidence>
<keyword evidence="2" id="KW-0677">Repeat</keyword>
<evidence type="ECO:0000313" key="7">
    <source>
        <dbReference type="Proteomes" id="UP000242877"/>
    </source>
</evidence>
<protein>
    <submittedName>
        <fullName evidence="6">Acyl-CoA thioester hydrolase</fullName>
    </submittedName>
</protein>
<dbReference type="Proteomes" id="UP000242877">
    <property type="component" value="Unassembled WGS sequence"/>
</dbReference>
<dbReference type="PANTHER" id="PTHR12655:SF0">
    <property type="entry name" value="ACYL-COENZYME A THIOESTERASE 9, MITOCHONDRIAL"/>
    <property type="match status" value="1"/>
</dbReference>
<dbReference type="FunFam" id="3.10.129.10:FF:000038">
    <property type="entry name" value="Acyl-CoA thioester hydrolase"/>
    <property type="match status" value="1"/>
</dbReference>
<dbReference type="AlphaFoldDB" id="A0A167Z9F6"/>
<accession>A0A167Z9F6</accession>
<dbReference type="GO" id="GO:0005739">
    <property type="term" value="C:mitochondrion"/>
    <property type="evidence" value="ECO:0007669"/>
    <property type="project" value="TreeGrafter"/>
</dbReference>
<dbReference type="InterPro" id="IPR033120">
    <property type="entry name" value="HOTDOG_ACOT"/>
</dbReference>
<dbReference type="VEuPathDB" id="FungiDB:AAP_03010"/>
<proteinExistence type="inferred from homology"/>
<dbReference type="SUPFAM" id="SSF54637">
    <property type="entry name" value="Thioesterase/thiol ester dehydrase-isomerase"/>
    <property type="match status" value="2"/>
</dbReference>
<dbReference type="GO" id="GO:0047617">
    <property type="term" value="F:fatty acyl-CoA hydrolase activity"/>
    <property type="evidence" value="ECO:0007669"/>
    <property type="project" value="TreeGrafter"/>
</dbReference>
<evidence type="ECO:0000256" key="4">
    <source>
        <dbReference type="ARBA" id="ARBA00022946"/>
    </source>
</evidence>
<evidence type="ECO:0000256" key="1">
    <source>
        <dbReference type="ARBA" id="ARBA00010458"/>
    </source>
</evidence>
<gene>
    <name evidence="6" type="ORF">AAP_03010</name>
</gene>
<dbReference type="InterPro" id="IPR029069">
    <property type="entry name" value="HotDog_dom_sf"/>
</dbReference>
<comment type="caution">
    <text evidence="6">The sequence shown here is derived from an EMBL/GenBank/DDBJ whole genome shotgun (WGS) entry which is preliminary data.</text>
</comment>
<evidence type="ECO:0000256" key="3">
    <source>
        <dbReference type="ARBA" id="ARBA00022801"/>
    </source>
</evidence>
<comment type="similarity">
    <text evidence="1">Belongs to the acyl coenzyme A hydrolase family.</text>
</comment>
<dbReference type="PANTHER" id="PTHR12655">
    <property type="entry name" value="ACYL-COA THIOESTERASE"/>
    <property type="match status" value="1"/>
</dbReference>
<dbReference type="OrthoDB" id="331699at2759"/>
<keyword evidence="7" id="KW-1185">Reference proteome</keyword>
<evidence type="ECO:0000259" key="5">
    <source>
        <dbReference type="PROSITE" id="PS51770"/>
    </source>
</evidence>
<dbReference type="GO" id="GO:0006637">
    <property type="term" value="P:acyl-CoA metabolic process"/>
    <property type="evidence" value="ECO:0007669"/>
    <property type="project" value="TreeGrafter"/>
</dbReference>
<organism evidence="6 7">
    <name type="scientific">Ascosphaera apis ARSEF 7405</name>
    <dbReference type="NCBI Taxonomy" id="392613"/>
    <lineage>
        <taxon>Eukaryota</taxon>
        <taxon>Fungi</taxon>
        <taxon>Dikarya</taxon>
        <taxon>Ascomycota</taxon>
        <taxon>Pezizomycotina</taxon>
        <taxon>Eurotiomycetes</taxon>
        <taxon>Eurotiomycetidae</taxon>
        <taxon>Onygenales</taxon>
        <taxon>Ascosphaeraceae</taxon>
        <taxon>Ascosphaera</taxon>
    </lineage>
</organism>
<dbReference type="FunFam" id="3.10.129.10:FF:000032">
    <property type="entry name" value="Acyl-CoA thioester hydrolase"/>
    <property type="match status" value="1"/>
</dbReference>
<name>A0A167Z9F6_9EURO</name>
<dbReference type="Gene3D" id="3.10.129.10">
    <property type="entry name" value="Hotdog Thioesterase"/>
    <property type="match status" value="2"/>
</dbReference>
<dbReference type="EMBL" id="AZGZ01000011">
    <property type="protein sequence ID" value="KZZ92355.1"/>
    <property type="molecule type" value="Genomic_DNA"/>
</dbReference>
<evidence type="ECO:0000256" key="2">
    <source>
        <dbReference type="ARBA" id="ARBA00022737"/>
    </source>
</evidence>
<dbReference type="PROSITE" id="PS51770">
    <property type="entry name" value="HOTDOG_ACOT"/>
    <property type="match status" value="2"/>
</dbReference>
<sequence length="486" mass="54132">MFRSLSRGSAHAAGKNNVLNVAIQSSAARHTALHQGSRRSIAATRRLDESISSGNAHKAKFSPVWASRVKIPWVEALQARREAEESMAKGVNPLSSHQAPEVDLTPKRMEDSSVTTRLPLAQDPWLLDKYLNSTGHIRLGAILMDLDGLAGMVAYRHTGDSVMTVTAAVDRIVIEHPLKEICDLELSGKVTYATGRSSMEVSLQVAKAPAEGEAAKPEDVMITCAFTMVSLDPATRKPVAVAPLLLETEEDRQLFQKGEQNYKTKKEMRAHHLLREEPNDEESTLIHQMWQKEMAYKDPHNPVTRPPNVIHMKDTVLKTIQIMQPKFRNLHNFMIFGGYLLQQTFELAFCCASTAAGTRPTFLSLDPSTFENPVPVGSHLYLKATVSFTDQLTNDDSIGAESQKFTKIQVRVDSSVRDTPDGQRKPTGVFHYTFLVQKDIHVMPQSYSDFMIWLDAKRRAQEANARLLAGIMESNSLSTIREAVTE</sequence>
<dbReference type="CDD" id="cd03442">
    <property type="entry name" value="BFIT_BACH"/>
    <property type="match status" value="2"/>
</dbReference>
<feature type="domain" description="HotDog ACOT-type" evidence="5">
    <location>
        <begin position="110"/>
        <end position="234"/>
    </location>
</feature>
<reference evidence="6 7" key="1">
    <citation type="journal article" date="2016" name="Genome Biol. Evol.">
        <title>Divergent and convergent evolution of fungal pathogenicity.</title>
        <authorList>
            <person name="Shang Y."/>
            <person name="Xiao G."/>
            <person name="Zheng P."/>
            <person name="Cen K."/>
            <person name="Zhan S."/>
            <person name="Wang C."/>
        </authorList>
    </citation>
    <scope>NUCLEOTIDE SEQUENCE [LARGE SCALE GENOMIC DNA]</scope>
    <source>
        <strain evidence="6 7">ARSEF 7405</strain>
    </source>
</reference>
<keyword evidence="3 6" id="KW-0378">Hydrolase</keyword>